<feature type="signal peptide" evidence="1">
    <location>
        <begin position="1"/>
        <end position="32"/>
    </location>
</feature>
<accession>A0A224XSZ2</accession>
<proteinExistence type="predicted"/>
<protein>
    <recommendedName>
        <fullName evidence="3">Secreted protein</fullName>
    </recommendedName>
</protein>
<organism evidence="2">
    <name type="scientific">Panstrongylus lignarius</name>
    <dbReference type="NCBI Taxonomy" id="156445"/>
    <lineage>
        <taxon>Eukaryota</taxon>
        <taxon>Metazoa</taxon>
        <taxon>Ecdysozoa</taxon>
        <taxon>Arthropoda</taxon>
        <taxon>Hexapoda</taxon>
        <taxon>Insecta</taxon>
        <taxon>Pterygota</taxon>
        <taxon>Neoptera</taxon>
        <taxon>Paraneoptera</taxon>
        <taxon>Hemiptera</taxon>
        <taxon>Heteroptera</taxon>
        <taxon>Panheteroptera</taxon>
        <taxon>Cimicomorpha</taxon>
        <taxon>Reduviidae</taxon>
        <taxon>Triatominae</taxon>
        <taxon>Panstrongylus</taxon>
    </lineage>
</organism>
<dbReference type="EMBL" id="GFTR01000769">
    <property type="protein sequence ID" value="JAW15657.1"/>
    <property type="molecule type" value="Transcribed_RNA"/>
</dbReference>
<name>A0A224XSZ2_9HEMI</name>
<keyword evidence="1" id="KW-0732">Signal</keyword>
<feature type="chain" id="PRO_5012533415" description="Secreted protein" evidence="1">
    <location>
        <begin position="33"/>
        <end position="78"/>
    </location>
</feature>
<dbReference type="AlphaFoldDB" id="A0A224XSZ2"/>
<evidence type="ECO:0000256" key="1">
    <source>
        <dbReference type="SAM" id="SignalP"/>
    </source>
</evidence>
<sequence length="78" mass="9708">MPCCRTRRRSLLLLLRLMWLLLLLANCRRCWTRWSMLRCLLRFWNLRLQIYNTVYRCMHRFAFCIAHCLLFTRILGIT</sequence>
<evidence type="ECO:0008006" key="3">
    <source>
        <dbReference type="Google" id="ProtNLM"/>
    </source>
</evidence>
<reference evidence="2" key="1">
    <citation type="journal article" date="2018" name="PLoS Negl. Trop. Dis.">
        <title>An insight into the salivary gland and fat body transcriptome of Panstrongylus lignarius (Hemiptera: Heteroptera), the main vector of Chagas disease in Peru.</title>
        <authorList>
            <person name="Nevoa J.C."/>
            <person name="Mendes M.T."/>
            <person name="da Silva M.V."/>
            <person name="Soares S.C."/>
            <person name="Oliveira C.J.F."/>
            <person name="Ribeiro J.M.C."/>
        </authorList>
    </citation>
    <scope>NUCLEOTIDE SEQUENCE</scope>
</reference>
<evidence type="ECO:0000313" key="2">
    <source>
        <dbReference type="EMBL" id="JAW15657.1"/>
    </source>
</evidence>